<sequence>MGTHGKAKVVSLGGQPIHYRDEPAPFAAPKGEEFIAEISDHIEQHLGPISSVFHELVSDTVHIDVHVVPASEDFPAVRLVTSGMSDLPMTVPEDSGFPEFAELMVTLPADWKLDQESFKDERWYWPIRLLKDLARLPHKHATWLGYGHTVPNGHPAEPYAPGVPFTGTIVLPPLGTPPEFEQLSIPGVKEIQFYSLVPLFQEEMDLKLREGSDALLERFDEHDVTDFIDIGRRNVARRRAWPFR</sequence>
<dbReference type="EMBL" id="CP002446">
    <property type="protein sequence ID" value="ADV28126.1"/>
    <property type="molecule type" value="Genomic_DNA"/>
</dbReference>
<name>E6WVC7_PSEUU</name>
<protein>
    <recommendedName>
        <fullName evidence="1">Suppressor of fused-like domain-containing protein</fullName>
    </recommendedName>
</protein>
<feature type="domain" description="Suppressor of fused-like" evidence="1">
    <location>
        <begin position="60"/>
        <end position="233"/>
    </location>
</feature>
<accession>E6WVC7</accession>
<dbReference type="OrthoDB" id="4827574at2"/>
<proteinExistence type="predicted"/>
<organism evidence="2 3">
    <name type="scientific">Pseudoxanthomonas suwonensis (strain 11-1)</name>
    <dbReference type="NCBI Taxonomy" id="743721"/>
    <lineage>
        <taxon>Bacteria</taxon>
        <taxon>Pseudomonadati</taxon>
        <taxon>Pseudomonadota</taxon>
        <taxon>Gammaproteobacteria</taxon>
        <taxon>Lysobacterales</taxon>
        <taxon>Lysobacteraceae</taxon>
        <taxon>Pseudoxanthomonas</taxon>
    </lineage>
</organism>
<gene>
    <name evidence="2" type="ordered locus">Psesu_2292</name>
</gene>
<evidence type="ECO:0000313" key="2">
    <source>
        <dbReference type="EMBL" id="ADV28126.1"/>
    </source>
</evidence>
<dbReference type="Proteomes" id="UP000008632">
    <property type="component" value="Chromosome"/>
</dbReference>
<dbReference type="AlphaFoldDB" id="E6WVC7"/>
<dbReference type="STRING" id="743721.Psesu_2292"/>
<dbReference type="RefSeq" id="WP_013535953.1">
    <property type="nucleotide sequence ID" value="NC_014924.1"/>
</dbReference>
<evidence type="ECO:0000259" key="1">
    <source>
        <dbReference type="Pfam" id="PF05076"/>
    </source>
</evidence>
<dbReference type="Pfam" id="PF05076">
    <property type="entry name" value="SUFU"/>
    <property type="match status" value="1"/>
</dbReference>
<dbReference type="eggNOG" id="COG4859">
    <property type="taxonomic scope" value="Bacteria"/>
</dbReference>
<dbReference type="InterPro" id="IPR020941">
    <property type="entry name" value="SUFU-like_domain"/>
</dbReference>
<reference evidence="2 3" key="1">
    <citation type="submission" date="2011-01" db="EMBL/GenBank/DDBJ databases">
        <title>Complete sequence of Pseudoxanthomonas suwonensis 11-1.</title>
        <authorList>
            <consortium name="US DOE Joint Genome Institute"/>
            <person name="Lucas S."/>
            <person name="Copeland A."/>
            <person name="Lapidus A."/>
            <person name="Cheng J.-F."/>
            <person name="Goodwin L."/>
            <person name="Pitluck S."/>
            <person name="Teshima H."/>
            <person name="Detter J.C."/>
            <person name="Han C."/>
            <person name="Tapia R."/>
            <person name="Land M."/>
            <person name="Hauser L."/>
            <person name="Kyrpides N."/>
            <person name="Ivanova N."/>
            <person name="Ovchinnikova G."/>
            <person name="Siebers A.K."/>
            <person name="Allgaier M."/>
            <person name="Thelen M.P."/>
            <person name="Hugenholtz P."/>
            <person name="Gladden J."/>
            <person name="Woyke T."/>
        </authorList>
    </citation>
    <scope>NUCLEOTIDE SEQUENCE [LARGE SCALE GENOMIC DNA]</scope>
    <source>
        <strain evidence="3">11-1</strain>
    </source>
</reference>
<keyword evidence="3" id="KW-1185">Reference proteome</keyword>
<dbReference type="KEGG" id="psu:Psesu_2292"/>
<evidence type="ECO:0000313" key="3">
    <source>
        <dbReference type="Proteomes" id="UP000008632"/>
    </source>
</evidence>
<dbReference type="HOGENOM" id="CLU_082045_0_0_6"/>